<dbReference type="Gene3D" id="3.40.50.720">
    <property type="entry name" value="NAD(P)-binding Rossmann-like Domain"/>
    <property type="match status" value="1"/>
</dbReference>
<dbReference type="InterPro" id="IPR011032">
    <property type="entry name" value="GroES-like_sf"/>
</dbReference>
<dbReference type="eggNOG" id="COG1063">
    <property type="taxonomic scope" value="Bacteria"/>
</dbReference>
<sequence length="333" mass="35005">MRAVRIGLDRLIEVVDVSEPRLDSGHVILRPVACGICGTDLHICQHGFPGTQYPVTPGHEFAGHVVSVGKDVTGLKEGDFVAVNPNVSCGHCEWCLENKPHLCNALTPIGVGCAGAAAELVAVPAKNAFQVRESIGHGEAALIEPLACALHAVESAGGANGVKDRRILVLGAGTMGLLITIICRHFGAAEITVVDPNPGKHAMALSVGVDRALTPGQLGDGERFEVIFEAAGAIPALRQALRHIRKTGLLVQVGVHEVATKVDVLPFTIYDHELRIVGSNSLANQFPAAVDLMHDVAGQAAKLIGDTYSVWDFKTAVQAMAGGTAIKTQLRFD</sequence>
<dbReference type="GO" id="GO:0016491">
    <property type="term" value="F:oxidoreductase activity"/>
    <property type="evidence" value="ECO:0007669"/>
    <property type="project" value="UniProtKB-KW"/>
</dbReference>
<keyword evidence="3" id="KW-0560">Oxidoreductase</keyword>
<dbReference type="Pfam" id="PF08240">
    <property type="entry name" value="ADH_N"/>
    <property type="match status" value="1"/>
</dbReference>
<evidence type="ECO:0000256" key="3">
    <source>
        <dbReference type="ARBA" id="ARBA00023002"/>
    </source>
</evidence>
<keyword evidence="8" id="KW-1185">Reference proteome</keyword>
<keyword evidence="2 4" id="KW-0862">Zinc</keyword>
<dbReference type="SUPFAM" id="SSF51735">
    <property type="entry name" value="NAD(P)-binding Rossmann-fold domains"/>
    <property type="match status" value="1"/>
</dbReference>
<evidence type="ECO:0000313" key="8">
    <source>
        <dbReference type="Proteomes" id="UP000001693"/>
    </source>
</evidence>
<dbReference type="SUPFAM" id="SSF50129">
    <property type="entry name" value="GroES-like"/>
    <property type="match status" value="1"/>
</dbReference>
<dbReference type="RefSeq" id="WP_012345919.1">
    <property type="nucleotide sequence ID" value="NC_010524.1"/>
</dbReference>
<dbReference type="Pfam" id="PF00107">
    <property type="entry name" value="ADH_zinc_N"/>
    <property type="match status" value="1"/>
</dbReference>
<organism evidence="7 8">
    <name type="scientific">Leptothrix cholodnii (strain ATCC 51168 / LMG 8142 / SP-6)</name>
    <name type="common">Leptothrix discophora (strain SP-6)</name>
    <dbReference type="NCBI Taxonomy" id="395495"/>
    <lineage>
        <taxon>Bacteria</taxon>
        <taxon>Pseudomonadati</taxon>
        <taxon>Pseudomonadota</taxon>
        <taxon>Betaproteobacteria</taxon>
        <taxon>Burkholderiales</taxon>
        <taxon>Sphaerotilaceae</taxon>
        <taxon>Leptothrix</taxon>
    </lineage>
</organism>
<feature type="domain" description="Alcohol dehydrogenase-like N-terminal" evidence="6">
    <location>
        <begin position="24"/>
        <end position="131"/>
    </location>
</feature>
<comment type="similarity">
    <text evidence="4">Belongs to the zinc-containing alcohol dehydrogenase family.</text>
</comment>
<protein>
    <submittedName>
        <fullName evidence="7">Alcohol dehydrogenase GroES domain protein</fullName>
    </submittedName>
</protein>
<dbReference type="STRING" id="395495.Lcho_0885"/>
<comment type="cofactor">
    <cofactor evidence="4">
        <name>Zn(2+)</name>
        <dbReference type="ChEBI" id="CHEBI:29105"/>
    </cofactor>
</comment>
<keyword evidence="1 4" id="KW-0479">Metal-binding</keyword>
<dbReference type="InterPro" id="IPR013149">
    <property type="entry name" value="ADH-like_C"/>
</dbReference>
<dbReference type="OrthoDB" id="5484143at2"/>
<dbReference type="KEGG" id="lch:Lcho_0885"/>
<dbReference type="Proteomes" id="UP000001693">
    <property type="component" value="Chromosome"/>
</dbReference>
<accession>B1Y1X7</accession>
<evidence type="ECO:0000259" key="6">
    <source>
        <dbReference type="Pfam" id="PF08240"/>
    </source>
</evidence>
<dbReference type="PANTHER" id="PTHR43401:SF2">
    <property type="entry name" value="L-THREONINE 3-DEHYDROGENASE"/>
    <property type="match status" value="1"/>
</dbReference>
<dbReference type="PANTHER" id="PTHR43401">
    <property type="entry name" value="L-THREONINE 3-DEHYDROGENASE"/>
    <property type="match status" value="1"/>
</dbReference>
<evidence type="ECO:0000313" key="7">
    <source>
        <dbReference type="EMBL" id="ACB33157.1"/>
    </source>
</evidence>
<dbReference type="PROSITE" id="PS00059">
    <property type="entry name" value="ADH_ZINC"/>
    <property type="match status" value="1"/>
</dbReference>
<feature type="domain" description="Alcohol dehydrogenase-like C-terminal" evidence="5">
    <location>
        <begin position="175"/>
        <end position="294"/>
    </location>
</feature>
<evidence type="ECO:0000256" key="4">
    <source>
        <dbReference type="RuleBase" id="RU361277"/>
    </source>
</evidence>
<dbReference type="GO" id="GO:0008270">
    <property type="term" value="F:zinc ion binding"/>
    <property type="evidence" value="ECO:0007669"/>
    <property type="project" value="InterPro"/>
</dbReference>
<dbReference type="EMBL" id="CP001013">
    <property type="protein sequence ID" value="ACB33157.1"/>
    <property type="molecule type" value="Genomic_DNA"/>
</dbReference>
<evidence type="ECO:0000256" key="1">
    <source>
        <dbReference type="ARBA" id="ARBA00022723"/>
    </source>
</evidence>
<name>B1Y1X7_LEPCP</name>
<dbReference type="Gene3D" id="3.90.180.10">
    <property type="entry name" value="Medium-chain alcohol dehydrogenases, catalytic domain"/>
    <property type="match status" value="1"/>
</dbReference>
<gene>
    <name evidence="7" type="ordered locus">Lcho_0885</name>
</gene>
<evidence type="ECO:0000259" key="5">
    <source>
        <dbReference type="Pfam" id="PF00107"/>
    </source>
</evidence>
<proteinExistence type="inferred from homology"/>
<reference evidence="7 8" key="1">
    <citation type="submission" date="2008-03" db="EMBL/GenBank/DDBJ databases">
        <title>Complete sequence of Leptothrix cholodnii SP-6.</title>
        <authorList>
            <consortium name="US DOE Joint Genome Institute"/>
            <person name="Copeland A."/>
            <person name="Lucas S."/>
            <person name="Lapidus A."/>
            <person name="Glavina del Rio T."/>
            <person name="Dalin E."/>
            <person name="Tice H."/>
            <person name="Bruce D."/>
            <person name="Goodwin L."/>
            <person name="Pitluck S."/>
            <person name="Chertkov O."/>
            <person name="Brettin T."/>
            <person name="Detter J.C."/>
            <person name="Han C."/>
            <person name="Kuske C.R."/>
            <person name="Schmutz J."/>
            <person name="Larimer F."/>
            <person name="Land M."/>
            <person name="Hauser L."/>
            <person name="Kyrpides N."/>
            <person name="Lykidis A."/>
            <person name="Emerson D."/>
            <person name="Richardson P."/>
        </authorList>
    </citation>
    <scope>NUCLEOTIDE SEQUENCE [LARGE SCALE GENOMIC DNA]</scope>
    <source>
        <strain evidence="8">ATCC 51168 / LMG 8142 / SP-6</strain>
    </source>
</reference>
<dbReference type="InterPro" id="IPR050129">
    <property type="entry name" value="Zn_alcohol_dh"/>
</dbReference>
<evidence type="ECO:0000256" key="2">
    <source>
        <dbReference type="ARBA" id="ARBA00022833"/>
    </source>
</evidence>
<dbReference type="InterPro" id="IPR013154">
    <property type="entry name" value="ADH-like_N"/>
</dbReference>
<dbReference type="HOGENOM" id="CLU_026673_11_0_4"/>
<dbReference type="AlphaFoldDB" id="B1Y1X7"/>
<dbReference type="InterPro" id="IPR002328">
    <property type="entry name" value="ADH_Zn_CS"/>
</dbReference>
<dbReference type="InterPro" id="IPR036291">
    <property type="entry name" value="NAD(P)-bd_dom_sf"/>
</dbReference>